<keyword evidence="2" id="KW-1185">Reference proteome</keyword>
<comment type="caution">
    <text evidence="1">The sequence shown here is derived from an EMBL/GenBank/DDBJ whole genome shotgun (WGS) entry which is preliminary data.</text>
</comment>
<name>W1RV25_9GAMM</name>
<dbReference type="EMBL" id="AYOZ01000012">
    <property type="protein sequence ID" value="ETI60832.1"/>
    <property type="molecule type" value="Genomic_DNA"/>
</dbReference>
<sequence length="35" mass="3751">MPHLIQLEDVIIDSVTSIKTLALTIVPGCLCEGDL</sequence>
<protein>
    <submittedName>
        <fullName evidence="1">Uncharacterized protein</fullName>
    </submittedName>
</protein>
<accession>W1RV25</accession>
<organism evidence="1 2">
    <name type="scientific">Marinomonas profundimaris</name>
    <dbReference type="NCBI Taxonomy" id="1208321"/>
    <lineage>
        <taxon>Bacteria</taxon>
        <taxon>Pseudomonadati</taxon>
        <taxon>Pseudomonadota</taxon>
        <taxon>Gammaproteobacteria</taxon>
        <taxon>Oceanospirillales</taxon>
        <taxon>Oceanospirillaceae</taxon>
        <taxon>Marinomonas</taxon>
    </lineage>
</organism>
<proteinExistence type="predicted"/>
<gene>
    <name evidence="1" type="ORF">D104_07850</name>
</gene>
<evidence type="ECO:0000313" key="2">
    <source>
        <dbReference type="Proteomes" id="UP000018857"/>
    </source>
</evidence>
<evidence type="ECO:0000313" key="1">
    <source>
        <dbReference type="EMBL" id="ETI60832.1"/>
    </source>
</evidence>
<reference evidence="1 2" key="1">
    <citation type="journal article" date="2014" name="Genome Announc.">
        <title>Draft Genome Sequence of Marinomonas sp. Strain D104, a Polycyclic Aromatic Hydrocarbon-Degrading Bacterium from the Deep-Sea Sediment of the Arctic Ocean.</title>
        <authorList>
            <person name="Dong C."/>
            <person name="Bai X."/>
            <person name="Lai Q."/>
            <person name="Xie Y."/>
            <person name="Chen X."/>
            <person name="Shao Z."/>
        </authorList>
    </citation>
    <scope>NUCLEOTIDE SEQUENCE [LARGE SCALE GENOMIC DNA]</scope>
    <source>
        <strain evidence="1 2">D104</strain>
    </source>
</reference>
<dbReference type="STRING" id="1208321.D104_07850"/>
<dbReference type="Proteomes" id="UP000018857">
    <property type="component" value="Unassembled WGS sequence"/>
</dbReference>
<dbReference type="AlphaFoldDB" id="W1RV25"/>